<gene>
    <name evidence="1" type="ORF">BFJ68_g11366</name>
</gene>
<name>A0A420RLC7_FUSOX</name>
<reference evidence="1 2" key="1">
    <citation type="journal article" date="2018" name="Sci. Rep.">
        <title>Characterisation of pathogen-specific regions and novel effector candidates in Fusarium oxysporum f. sp. cepae.</title>
        <authorList>
            <person name="Armitage A.D."/>
            <person name="Taylor A."/>
            <person name="Sobczyk M.K."/>
            <person name="Baxter L."/>
            <person name="Greenfield B.P."/>
            <person name="Bates H.J."/>
            <person name="Wilson F."/>
            <person name="Jackson A.C."/>
            <person name="Ott S."/>
            <person name="Harrison R.J."/>
            <person name="Clarkson J.P."/>
        </authorList>
    </citation>
    <scope>NUCLEOTIDE SEQUENCE [LARGE SCALE GENOMIC DNA]</scope>
    <source>
        <strain evidence="1 2">Fo_A28</strain>
    </source>
</reference>
<organism evidence="1 2">
    <name type="scientific">Fusarium oxysporum</name>
    <name type="common">Fusarium vascular wilt</name>
    <dbReference type="NCBI Taxonomy" id="5507"/>
    <lineage>
        <taxon>Eukaryota</taxon>
        <taxon>Fungi</taxon>
        <taxon>Dikarya</taxon>
        <taxon>Ascomycota</taxon>
        <taxon>Pezizomycotina</taxon>
        <taxon>Sordariomycetes</taxon>
        <taxon>Hypocreomycetidae</taxon>
        <taxon>Hypocreales</taxon>
        <taxon>Nectriaceae</taxon>
        <taxon>Fusarium</taxon>
        <taxon>Fusarium oxysporum species complex</taxon>
    </lineage>
</organism>
<accession>A0A420RLC7</accession>
<dbReference type="EMBL" id="MRCY01000066">
    <property type="protein sequence ID" value="RKL03816.1"/>
    <property type="molecule type" value="Genomic_DNA"/>
</dbReference>
<protein>
    <submittedName>
        <fullName evidence="1">Uncharacterized protein</fullName>
    </submittedName>
</protein>
<proteinExistence type="predicted"/>
<comment type="caution">
    <text evidence="1">The sequence shown here is derived from an EMBL/GenBank/DDBJ whole genome shotgun (WGS) entry which is preliminary data.</text>
</comment>
<evidence type="ECO:0000313" key="1">
    <source>
        <dbReference type="EMBL" id="RKL03816.1"/>
    </source>
</evidence>
<dbReference type="Proteomes" id="UP000285860">
    <property type="component" value="Unassembled WGS sequence"/>
</dbReference>
<evidence type="ECO:0000313" key="2">
    <source>
        <dbReference type="Proteomes" id="UP000285860"/>
    </source>
</evidence>
<sequence>MSCCVSRHVRFHAIVIGWAICVIKHNPECPHHKSPDNCGPFPDSEQKTGDEIYTFRCYSDCTLDLV</sequence>
<dbReference type="AlphaFoldDB" id="A0A420RLC7"/>